<protein>
    <submittedName>
        <fullName evidence="3">GyrI-like domain-containing protein</fullName>
    </submittedName>
</protein>
<dbReference type="SUPFAM" id="SSF55961">
    <property type="entry name" value="Bet v1-like"/>
    <property type="match status" value="1"/>
</dbReference>
<proteinExistence type="inferred from homology"/>
<dbReference type="Proteomes" id="UP001198402">
    <property type="component" value="Unassembled WGS sequence"/>
</dbReference>
<dbReference type="InterPro" id="IPR010499">
    <property type="entry name" value="AraC_E-bd"/>
</dbReference>
<comment type="similarity">
    <text evidence="1">Belongs to the ribosome association toxin RatA family.</text>
</comment>
<dbReference type="SUPFAM" id="SSF55136">
    <property type="entry name" value="Probable bacterial effector-binding domain"/>
    <property type="match status" value="1"/>
</dbReference>
<gene>
    <name evidence="3" type="ORF">LBV24_10210</name>
</gene>
<dbReference type="Gene3D" id="3.20.80.10">
    <property type="entry name" value="Regulatory factor, effector binding domain"/>
    <property type="match status" value="1"/>
</dbReference>
<dbReference type="RefSeq" id="WP_224478546.1">
    <property type="nucleotide sequence ID" value="NZ_JAIUJS010000004.1"/>
</dbReference>
<dbReference type="InterPro" id="IPR011256">
    <property type="entry name" value="Reg_factor_effector_dom_sf"/>
</dbReference>
<dbReference type="EMBL" id="JAIUJS010000004">
    <property type="protein sequence ID" value="MCA0153590.1"/>
    <property type="molecule type" value="Genomic_DNA"/>
</dbReference>
<dbReference type="CDD" id="cd07818">
    <property type="entry name" value="SRPBCC_1"/>
    <property type="match status" value="1"/>
</dbReference>
<dbReference type="Pfam" id="PF03364">
    <property type="entry name" value="Polyketide_cyc"/>
    <property type="match status" value="1"/>
</dbReference>
<keyword evidence="4" id="KW-1185">Reference proteome</keyword>
<dbReference type="InterPro" id="IPR005031">
    <property type="entry name" value="COQ10_START"/>
</dbReference>
<accession>A0ABS7Y2M1</accession>
<dbReference type="InterPro" id="IPR029442">
    <property type="entry name" value="GyrI-like"/>
</dbReference>
<dbReference type="Gene3D" id="3.30.530.20">
    <property type="match status" value="1"/>
</dbReference>
<name>A0ABS7Y2M1_9FLAO</name>
<sequence length="339" mass="38281">MKAFKYILLLLLIFIIGFSIYVAVQPNEFSFDRSRTINAPASLLYQKVNDYKEWPSFSPWIEQEPEASLTYSDKTIGEGAYYSWKGEILGEGKMTTKSTEENKSIAQLIEFTAPFEAQSDINWTFEPSDEGTKVTWAMEGKQDFVSKLFTTIMGSIESETGPNFERGLFKLDSLITEDMARYDIEIKGISEYGGSFYLFKTTNANSTNISAKMGENFGAVMQFMGSNGIVPYGMPMTVYNTMEENNVIMSNGLPVNERHSIPEGSDISIGYIPKTKVLKTTLLGNYTNLSKAWEATMDHIKENNLVQSDLKPFEIYVTDPGNFPNPADWKTEIYIPLEE</sequence>
<feature type="domain" description="AraC effector-binding" evidence="2">
    <location>
        <begin position="182"/>
        <end position="338"/>
    </location>
</feature>
<organism evidence="3 4">
    <name type="scientific">Winogradskyella vincentii</name>
    <dbReference type="NCBI Taxonomy" id="2877122"/>
    <lineage>
        <taxon>Bacteria</taxon>
        <taxon>Pseudomonadati</taxon>
        <taxon>Bacteroidota</taxon>
        <taxon>Flavobacteriia</taxon>
        <taxon>Flavobacteriales</taxon>
        <taxon>Flavobacteriaceae</taxon>
        <taxon>Winogradskyella</taxon>
    </lineage>
</organism>
<dbReference type="InterPro" id="IPR023393">
    <property type="entry name" value="START-like_dom_sf"/>
</dbReference>
<reference evidence="4" key="1">
    <citation type="submission" date="2023-07" db="EMBL/GenBank/DDBJ databases">
        <authorList>
            <person name="Yue Y."/>
        </authorList>
    </citation>
    <scope>NUCLEOTIDE SEQUENCE [LARGE SCALE GENOMIC DNA]</scope>
    <source>
        <strain evidence="4">2Y89</strain>
    </source>
</reference>
<evidence type="ECO:0000256" key="1">
    <source>
        <dbReference type="ARBA" id="ARBA00008918"/>
    </source>
</evidence>
<comment type="caution">
    <text evidence="3">The sequence shown here is derived from an EMBL/GenBank/DDBJ whole genome shotgun (WGS) entry which is preliminary data.</text>
</comment>
<evidence type="ECO:0000313" key="4">
    <source>
        <dbReference type="Proteomes" id="UP001198402"/>
    </source>
</evidence>
<dbReference type="SMART" id="SM00871">
    <property type="entry name" value="AraC_E_bind"/>
    <property type="match status" value="1"/>
</dbReference>
<evidence type="ECO:0000313" key="3">
    <source>
        <dbReference type="EMBL" id="MCA0153590.1"/>
    </source>
</evidence>
<evidence type="ECO:0000259" key="2">
    <source>
        <dbReference type="SMART" id="SM00871"/>
    </source>
</evidence>
<dbReference type="Pfam" id="PF06445">
    <property type="entry name" value="GyrI-like"/>
    <property type="match status" value="1"/>
</dbReference>